<reference evidence="1 2" key="1">
    <citation type="journal article" date="2018" name="Nat. Biotechnol.">
        <title>A standardized bacterial taxonomy based on genome phylogeny substantially revises the tree of life.</title>
        <authorList>
            <person name="Parks D.H."/>
            <person name="Chuvochina M."/>
            <person name="Waite D.W."/>
            <person name="Rinke C."/>
            <person name="Skarshewski A."/>
            <person name="Chaumeil P.A."/>
            <person name="Hugenholtz P."/>
        </authorList>
    </citation>
    <scope>NUCLEOTIDE SEQUENCE [LARGE SCALE GENOMIC DNA]</scope>
    <source>
        <strain evidence="1">UBA9958</strain>
    </source>
</reference>
<dbReference type="Proteomes" id="UP000264313">
    <property type="component" value="Unassembled WGS sequence"/>
</dbReference>
<sequence length="147" mass="16200">MVEYLSMNTHFITFKHLIKLTSNWLIGTACLFSLNTVFAETLNDPTQPPAAFYNQSSSGQGGELLSGPVLQSIILGSNYHAAIINGQKIMLGQKYDGATLIKLNEREAVLRNPDRSLKTLTMDFSIQKKILPAKSSAIPSKQRSQSK</sequence>
<evidence type="ECO:0000313" key="2">
    <source>
        <dbReference type="Proteomes" id="UP000264313"/>
    </source>
</evidence>
<organism evidence="1 2">
    <name type="scientific">Methylotenera mobilis</name>
    <dbReference type="NCBI Taxonomy" id="359408"/>
    <lineage>
        <taxon>Bacteria</taxon>
        <taxon>Pseudomonadati</taxon>
        <taxon>Pseudomonadota</taxon>
        <taxon>Betaproteobacteria</taxon>
        <taxon>Nitrosomonadales</taxon>
        <taxon>Methylophilaceae</taxon>
        <taxon>Methylotenera</taxon>
    </lineage>
</organism>
<dbReference type="EMBL" id="DNAA01000022">
    <property type="protein sequence ID" value="HBA08264.1"/>
    <property type="molecule type" value="Genomic_DNA"/>
</dbReference>
<accession>A0A351R893</accession>
<proteinExistence type="predicted"/>
<dbReference type="STRING" id="1132855.GCA_000384255_01413"/>
<protein>
    <recommendedName>
        <fullName evidence="3">MSHA biogenesis protein MshK</fullName>
    </recommendedName>
</protein>
<name>A0A351R893_9PROT</name>
<comment type="caution">
    <text evidence="1">The sequence shown here is derived from an EMBL/GenBank/DDBJ whole genome shotgun (WGS) entry which is preliminary data.</text>
</comment>
<evidence type="ECO:0008006" key="3">
    <source>
        <dbReference type="Google" id="ProtNLM"/>
    </source>
</evidence>
<dbReference type="AlphaFoldDB" id="A0A351R893"/>
<gene>
    <name evidence="1" type="ORF">DCW48_00840</name>
</gene>
<evidence type="ECO:0000313" key="1">
    <source>
        <dbReference type="EMBL" id="HBA08264.1"/>
    </source>
</evidence>